<dbReference type="InterPro" id="IPR007263">
    <property type="entry name" value="DCC1-like"/>
</dbReference>
<sequence length="144" mass="16654">MHDKPKILDGIERLVLFDGVCNLCNRNMLFLIRNDPHQKLKFCSVQSPAGQKILAWLGLPLDTHESMLLLDGDKVYEKSDAVLHIASYLSWYLSWIYVAKILPRFLRDNLYLWVARNRYKLMGRSTVCAMPSPELLNRFISAAD</sequence>
<accession>A0ABQ3B0P5</accession>
<dbReference type="InterPro" id="IPR052927">
    <property type="entry name" value="DCC_oxidoreductase"/>
</dbReference>
<dbReference type="Pfam" id="PF04134">
    <property type="entry name" value="DCC1-like"/>
    <property type="match status" value="1"/>
</dbReference>
<evidence type="ECO:0000313" key="1">
    <source>
        <dbReference type="EMBL" id="GGY73435.1"/>
    </source>
</evidence>
<proteinExistence type="predicted"/>
<evidence type="ECO:0000313" key="2">
    <source>
        <dbReference type="Proteomes" id="UP000619761"/>
    </source>
</evidence>
<name>A0ABQ3B0P5_9GAMM</name>
<keyword evidence="2" id="KW-1185">Reference proteome</keyword>
<protein>
    <submittedName>
        <fullName evidence="1">Thiol-disulfide oxidoreductase</fullName>
    </submittedName>
</protein>
<gene>
    <name evidence="1" type="ORF">GCM10011613_18200</name>
</gene>
<dbReference type="RefSeq" id="WP_189417708.1">
    <property type="nucleotide sequence ID" value="NZ_BMYZ01000001.1"/>
</dbReference>
<reference evidence="2" key="1">
    <citation type="journal article" date="2019" name="Int. J. Syst. Evol. Microbiol.">
        <title>The Global Catalogue of Microorganisms (GCM) 10K type strain sequencing project: providing services to taxonomists for standard genome sequencing and annotation.</title>
        <authorList>
            <consortium name="The Broad Institute Genomics Platform"/>
            <consortium name="The Broad Institute Genome Sequencing Center for Infectious Disease"/>
            <person name="Wu L."/>
            <person name="Ma J."/>
        </authorList>
    </citation>
    <scope>NUCLEOTIDE SEQUENCE [LARGE SCALE GENOMIC DNA]</scope>
    <source>
        <strain evidence="2">KCTC 32239</strain>
    </source>
</reference>
<dbReference type="EMBL" id="BMYZ01000001">
    <property type="protein sequence ID" value="GGY73435.1"/>
    <property type="molecule type" value="Genomic_DNA"/>
</dbReference>
<organism evidence="1 2">
    <name type="scientific">Cellvibrio zantedeschiae</name>
    <dbReference type="NCBI Taxonomy" id="1237077"/>
    <lineage>
        <taxon>Bacteria</taxon>
        <taxon>Pseudomonadati</taxon>
        <taxon>Pseudomonadota</taxon>
        <taxon>Gammaproteobacteria</taxon>
        <taxon>Cellvibrionales</taxon>
        <taxon>Cellvibrionaceae</taxon>
        <taxon>Cellvibrio</taxon>
    </lineage>
</organism>
<comment type="caution">
    <text evidence="1">The sequence shown here is derived from an EMBL/GenBank/DDBJ whole genome shotgun (WGS) entry which is preliminary data.</text>
</comment>
<dbReference type="Proteomes" id="UP000619761">
    <property type="component" value="Unassembled WGS sequence"/>
</dbReference>
<dbReference type="PANTHER" id="PTHR33639:SF2">
    <property type="entry name" value="DUF393 DOMAIN-CONTAINING PROTEIN"/>
    <property type="match status" value="1"/>
</dbReference>
<dbReference type="PANTHER" id="PTHR33639">
    <property type="entry name" value="THIOL-DISULFIDE OXIDOREDUCTASE DCC"/>
    <property type="match status" value="1"/>
</dbReference>